<dbReference type="Proteomes" id="UP000317093">
    <property type="component" value="Chromosome"/>
</dbReference>
<evidence type="ECO:0000256" key="1">
    <source>
        <dbReference type="ARBA" id="ARBA00022723"/>
    </source>
</evidence>
<keyword evidence="7" id="KW-1185">Reference proteome</keyword>
<dbReference type="Pfam" id="PF01258">
    <property type="entry name" value="zf-dskA_traR"/>
    <property type="match status" value="1"/>
</dbReference>
<protein>
    <submittedName>
        <fullName evidence="6">General stress protein 16O</fullName>
    </submittedName>
</protein>
<dbReference type="PANTHER" id="PTHR33823">
    <property type="entry name" value="RNA POLYMERASE-BINDING TRANSCRIPTION FACTOR DKSA-RELATED"/>
    <property type="match status" value="1"/>
</dbReference>
<accession>A0A518BB21</accession>
<dbReference type="SUPFAM" id="SSF57716">
    <property type="entry name" value="Glucocorticoid receptor-like (DNA-binding domain)"/>
    <property type="match status" value="1"/>
</dbReference>
<dbReference type="PANTHER" id="PTHR33823:SF4">
    <property type="entry name" value="GENERAL STRESS PROTEIN 16O"/>
    <property type="match status" value="1"/>
</dbReference>
<evidence type="ECO:0000259" key="5">
    <source>
        <dbReference type="Pfam" id="PF01258"/>
    </source>
</evidence>
<dbReference type="OrthoDB" id="9811543at2"/>
<dbReference type="AlphaFoldDB" id="A0A518BB21"/>
<sequence>MSSDPSAPRRTNLRKADLDSYLTKLLKVRSRITGEVLNLRDEGHDTGAMPDPSDLSADVSAQDLTFQMVETEENVIQEIDAAIERIRVGSYGICEMSGKPIPKARLNVIPWTRYRVECAEMVEKNGGRRET</sequence>
<dbReference type="Gene3D" id="1.20.120.910">
    <property type="entry name" value="DksA, coiled-coil domain"/>
    <property type="match status" value="1"/>
</dbReference>
<gene>
    <name evidence="6" type="primary">yocK_2</name>
    <name evidence="6" type="ORF">Pan216_50670</name>
</gene>
<keyword evidence="2" id="KW-0863">Zinc-finger</keyword>
<proteinExistence type="predicted"/>
<keyword evidence="1" id="KW-0479">Metal-binding</keyword>
<evidence type="ECO:0000256" key="2">
    <source>
        <dbReference type="ARBA" id="ARBA00022771"/>
    </source>
</evidence>
<evidence type="ECO:0000313" key="6">
    <source>
        <dbReference type="EMBL" id="QDU64178.1"/>
    </source>
</evidence>
<evidence type="ECO:0000313" key="7">
    <source>
        <dbReference type="Proteomes" id="UP000317093"/>
    </source>
</evidence>
<dbReference type="EMBL" id="CP036279">
    <property type="protein sequence ID" value="QDU64178.1"/>
    <property type="molecule type" value="Genomic_DNA"/>
</dbReference>
<dbReference type="PROSITE" id="PS51128">
    <property type="entry name" value="ZF_DKSA_2"/>
    <property type="match status" value="1"/>
</dbReference>
<feature type="zinc finger region" description="dksA C4-type" evidence="4">
    <location>
        <begin position="94"/>
        <end position="118"/>
    </location>
</feature>
<dbReference type="GO" id="GO:0008270">
    <property type="term" value="F:zinc ion binding"/>
    <property type="evidence" value="ECO:0007669"/>
    <property type="project" value="UniProtKB-KW"/>
</dbReference>
<dbReference type="InterPro" id="IPR037187">
    <property type="entry name" value="DnaK_N"/>
</dbReference>
<feature type="domain" description="Zinc finger DksA/TraR C4-type" evidence="5">
    <location>
        <begin position="89"/>
        <end position="120"/>
    </location>
</feature>
<keyword evidence="3" id="KW-0862">Zinc</keyword>
<dbReference type="KEGG" id="knv:Pan216_50670"/>
<dbReference type="SUPFAM" id="SSF109635">
    <property type="entry name" value="DnaK suppressor protein DksA, alpha-hairpin domain"/>
    <property type="match status" value="1"/>
</dbReference>
<evidence type="ECO:0000256" key="4">
    <source>
        <dbReference type="PROSITE-ProRule" id="PRU00510"/>
    </source>
</evidence>
<evidence type="ECO:0000256" key="3">
    <source>
        <dbReference type="ARBA" id="ARBA00022833"/>
    </source>
</evidence>
<name>A0A518BB21_9BACT</name>
<organism evidence="6 7">
    <name type="scientific">Kolteria novifilia</name>
    <dbReference type="NCBI Taxonomy" id="2527975"/>
    <lineage>
        <taxon>Bacteria</taxon>
        <taxon>Pseudomonadati</taxon>
        <taxon>Planctomycetota</taxon>
        <taxon>Planctomycetia</taxon>
        <taxon>Kolteriales</taxon>
        <taxon>Kolteriaceae</taxon>
        <taxon>Kolteria</taxon>
    </lineage>
</organism>
<dbReference type="InterPro" id="IPR000962">
    <property type="entry name" value="Znf_DskA_TraR"/>
</dbReference>
<reference evidence="6 7" key="1">
    <citation type="submission" date="2019-02" db="EMBL/GenBank/DDBJ databases">
        <title>Deep-cultivation of Planctomycetes and their phenomic and genomic characterization uncovers novel biology.</title>
        <authorList>
            <person name="Wiegand S."/>
            <person name="Jogler M."/>
            <person name="Boedeker C."/>
            <person name="Pinto D."/>
            <person name="Vollmers J."/>
            <person name="Rivas-Marin E."/>
            <person name="Kohn T."/>
            <person name="Peeters S.H."/>
            <person name="Heuer A."/>
            <person name="Rast P."/>
            <person name="Oberbeckmann S."/>
            <person name="Bunk B."/>
            <person name="Jeske O."/>
            <person name="Meyerdierks A."/>
            <person name="Storesund J.E."/>
            <person name="Kallscheuer N."/>
            <person name="Luecker S."/>
            <person name="Lage O.M."/>
            <person name="Pohl T."/>
            <person name="Merkel B.J."/>
            <person name="Hornburger P."/>
            <person name="Mueller R.-W."/>
            <person name="Bruemmer F."/>
            <person name="Labrenz M."/>
            <person name="Spormann A.M."/>
            <person name="Op den Camp H."/>
            <person name="Overmann J."/>
            <person name="Amann R."/>
            <person name="Jetten M.S.M."/>
            <person name="Mascher T."/>
            <person name="Medema M.H."/>
            <person name="Devos D.P."/>
            <person name="Kaster A.-K."/>
            <person name="Ovreas L."/>
            <person name="Rohde M."/>
            <person name="Galperin M.Y."/>
            <person name="Jogler C."/>
        </authorList>
    </citation>
    <scope>NUCLEOTIDE SEQUENCE [LARGE SCALE GENOMIC DNA]</scope>
    <source>
        <strain evidence="6 7">Pan216</strain>
    </source>
</reference>
<dbReference type="RefSeq" id="WP_145262197.1">
    <property type="nucleotide sequence ID" value="NZ_CP036279.1"/>
</dbReference>